<sequence length="241" mass="25707">MTAFDAVLFDCDGVLVDSESITNRVLCTMLNESGWAISQEQCTRDFIGKTVRSQATVIEAHTGKPLTDAWMAEFYERRNAALSAELVAIDGALEAVRQIHALCDGRIACASGADRAKVEMQLTKAGMAPYFEGHVYSGHEMPRSKPFPDVYLAAAEALKADPARCLVIEDTMTGVQAGVAAGATVWGYFPADQGHATAEQLLEAGAACVFGDMGDLPAMFDAVRRSAASALAGDVDEHDLR</sequence>
<dbReference type="InterPro" id="IPR023198">
    <property type="entry name" value="PGP-like_dom2"/>
</dbReference>
<accession>A0A076PJ02</accession>
<dbReference type="GO" id="GO:0016787">
    <property type="term" value="F:hydrolase activity"/>
    <property type="evidence" value="ECO:0007669"/>
    <property type="project" value="UniProtKB-KW"/>
</dbReference>
<dbReference type="InterPro" id="IPR006439">
    <property type="entry name" value="HAD-SF_hydro_IA"/>
</dbReference>
<dbReference type="Pfam" id="PF00702">
    <property type="entry name" value="Hydrolase"/>
    <property type="match status" value="1"/>
</dbReference>
<keyword evidence="4" id="KW-0460">Magnesium</keyword>
<evidence type="ECO:0000313" key="5">
    <source>
        <dbReference type="EMBL" id="AIJ44706.1"/>
    </source>
</evidence>
<dbReference type="KEGG" id="ctes:O987_02690"/>
<dbReference type="AlphaFoldDB" id="A0A076PJ02"/>
<dbReference type="PANTHER" id="PTHR46193">
    <property type="entry name" value="6-PHOSPHOGLUCONATE PHOSPHATASE"/>
    <property type="match status" value="1"/>
</dbReference>
<dbReference type="GO" id="GO:0046872">
    <property type="term" value="F:metal ion binding"/>
    <property type="evidence" value="ECO:0007669"/>
    <property type="project" value="UniProtKB-KW"/>
</dbReference>
<dbReference type="RefSeq" id="WP_003059073.1">
    <property type="nucleotide sequence ID" value="NZ_CP006704.1"/>
</dbReference>
<keyword evidence="5" id="KW-0378">Hydrolase</keyword>
<dbReference type="PANTHER" id="PTHR46193:SF10">
    <property type="entry name" value="6-PHOSPHOGLUCONATE PHOSPHATASE"/>
    <property type="match status" value="1"/>
</dbReference>
<dbReference type="HOGENOM" id="CLU_045011_13_2_4"/>
<dbReference type="SUPFAM" id="SSF56784">
    <property type="entry name" value="HAD-like"/>
    <property type="match status" value="1"/>
</dbReference>
<gene>
    <name evidence="5" type="ORF">O987_02690</name>
</gene>
<dbReference type="Gene3D" id="3.40.50.1000">
    <property type="entry name" value="HAD superfamily/HAD-like"/>
    <property type="match status" value="1"/>
</dbReference>
<comment type="cofactor">
    <cofactor evidence="1">
        <name>Mg(2+)</name>
        <dbReference type="ChEBI" id="CHEBI:18420"/>
    </cofactor>
</comment>
<dbReference type="SFLD" id="SFLDS00003">
    <property type="entry name" value="Haloacid_Dehalogenase"/>
    <property type="match status" value="1"/>
</dbReference>
<dbReference type="SFLD" id="SFLDG01129">
    <property type="entry name" value="C1.5:_HAD__Beta-PGM__Phosphata"/>
    <property type="match status" value="1"/>
</dbReference>
<name>A0A076PJ02_COMTE</name>
<evidence type="ECO:0000313" key="6">
    <source>
        <dbReference type="Proteomes" id="UP000028782"/>
    </source>
</evidence>
<evidence type="ECO:0000256" key="3">
    <source>
        <dbReference type="ARBA" id="ARBA00022723"/>
    </source>
</evidence>
<organism evidence="5 6">
    <name type="scientific">Comamonas testosteroni TK102</name>
    <dbReference type="NCBI Taxonomy" id="1392005"/>
    <lineage>
        <taxon>Bacteria</taxon>
        <taxon>Pseudomonadati</taxon>
        <taxon>Pseudomonadota</taxon>
        <taxon>Betaproteobacteria</taxon>
        <taxon>Burkholderiales</taxon>
        <taxon>Comamonadaceae</taxon>
        <taxon>Comamonas</taxon>
    </lineage>
</organism>
<keyword evidence="3" id="KW-0479">Metal-binding</keyword>
<evidence type="ECO:0000256" key="1">
    <source>
        <dbReference type="ARBA" id="ARBA00001946"/>
    </source>
</evidence>
<dbReference type="NCBIfam" id="TIGR01509">
    <property type="entry name" value="HAD-SF-IA-v3"/>
    <property type="match status" value="1"/>
</dbReference>
<reference evidence="5 6" key="1">
    <citation type="journal article" date="2014" name="Genome Announc.">
        <title>Complete Genome Sequence of Polychlorinated Biphenyl Degrader Comamonas testosteroni TK102 (NBRC 109938).</title>
        <authorList>
            <person name="Fukuda K."/>
            <person name="Hosoyama A."/>
            <person name="Tsuchikane K."/>
            <person name="Ohji S."/>
            <person name="Yamazoe A."/>
            <person name="Fujita N."/>
            <person name="Shintani M."/>
            <person name="Kimbara K."/>
        </authorList>
    </citation>
    <scope>NUCLEOTIDE SEQUENCE [LARGE SCALE GENOMIC DNA]</scope>
    <source>
        <strain evidence="5">TK102</strain>
    </source>
</reference>
<evidence type="ECO:0000256" key="2">
    <source>
        <dbReference type="ARBA" id="ARBA00006171"/>
    </source>
</evidence>
<dbReference type="EMBL" id="CP006704">
    <property type="protein sequence ID" value="AIJ44706.1"/>
    <property type="molecule type" value="Genomic_DNA"/>
</dbReference>
<dbReference type="InterPro" id="IPR023214">
    <property type="entry name" value="HAD_sf"/>
</dbReference>
<dbReference type="Gene3D" id="1.10.150.240">
    <property type="entry name" value="Putative phosphatase, domain 2"/>
    <property type="match status" value="1"/>
</dbReference>
<comment type="similarity">
    <text evidence="2">Belongs to the HAD-like hydrolase superfamily. CbbY/CbbZ/Gph/YieH family.</text>
</comment>
<dbReference type="InterPro" id="IPR036412">
    <property type="entry name" value="HAD-like_sf"/>
</dbReference>
<dbReference type="InterPro" id="IPR051600">
    <property type="entry name" value="Beta-PGM-like"/>
</dbReference>
<proteinExistence type="inferred from homology"/>
<dbReference type="Proteomes" id="UP000028782">
    <property type="component" value="Chromosome"/>
</dbReference>
<protein>
    <submittedName>
        <fullName evidence="5">HAD family hydrolase</fullName>
    </submittedName>
</protein>
<evidence type="ECO:0000256" key="4">
    <source>
        <dbReference type="ARBA" id="ARBA00022842"/>
    </source>
</evidence>